<dbReference type="InterPro" id="IPR018376">
    <property type="entry name" value="Enoyl-CoA_hyd/isom_CS"/>
</dbReference>
<keyword evidence="8" id="KW-0443">Lipid metabolism</keyword>
<evidence type="ECO:0000256" key="1">
    <source>
        <dbReference type="ARBA" id="ARBA00004275"/>
    </source>
</evidence>
<dbReference type="CDD" id="cd06558">
    <property type="entry name" value="crotonase-like"/>
    <property type="match status" value="1"/>
</dbReference>
<keyword evidence="9" id="KW-0576">Peroxisome</keyword>
<keyword evidence="10" id="KW-0413">Isomerase</keyword>
<dbReference type="UniPathway" id="UPA00659"/>
<keyword evidence="12" id="KW-0511">Multifunctional enzyme</keyword>
<keyword evidence="11" id="KW-0456">Lyase</keyword>
<comment type="similarity">
    <text evidence="14">Belongs to the enoyl-CoA hydratase/isomerase family.</text>
</comment>
<dbReference type="Gene3D" id="1.10.1040.50">
    <property type="match status" value="1"/>
</dbReference>
<keyword evidence="4" id="KW-0276">Fatty acid metabolism</keyword>
<evidence type="ECO:0000256" key="8">
    <source>
        <dbReference type="ARBA" id="ARBA00023098"/>
    </source>
</evidence>
<evidence type="ECO:0000313" key="17">
    <source>
        <dbReference type="EMBL" id="PTM96082.1"/>
    </source>
</evidence>
<dbReference type="Pfam" id="PF00378">
    <property type="entry name" value="ECH_1"/>
    <property type="match status" value="1"/>
</dbReference>
<dbReference type="InterPro" id="IPR001753">
    <property type="entry name" value="Enoyl-CoA_hydra/iso"/>
</dbReference>
<sequence length="693" mass="72706">MTSPAHPVSITRHGGVALLTIDYAPVNALSKAVREGLLFVASEVASDDSVTAAVLYGGPGRFIAGADLKEMALPPDEPFLPDVVAAIDALEKPVVAAIDGAALGGGLEIALACDYRIAGPKAILGLTETRLGIIPGAGGTQRLPRLTGMAAAITLIAEGKILKAAEAEKQGIIDRVVEGDLLAAAIAAAETMDKRRVRELPVPEGDEAEEEAAAAAAISRAKGVPAVTEVIPIIRTARNPAFSDGLATERAAFLQLRESAEAKSLRHLFLSEREVWKVPGLQGVAARPVAKVAVIGAGTMGAGIAVALADAGLTVTVLERDEAAAATGRERVKGLYERQIKSGRISSEIMAERLGRLTVGADWNVLSGQDLVIEAAFEDMAVKTDIFRRLDALCRPGAILASNTSYLDLDAIAAVTKRPEDVVGLHFFSPANIMKLLEVVRGEKTSGETLATALALAKKIGKIPVVAGNCDGFVGNRIYAVYRRHAEYLIEDGASPEQVDAALEAYGFAMGIFSVSDMSGLDIAYAMRKRRAAGRDPGERYVTIADTLVEAGRLGRKTGAGWYAYDAAGKKSVDPMTTQTIEAARAAKGISPRAFTPEEIQRRLVAVMANEGAKVLAEGIALRASDIDLAFVNGYGFPRLKGGPMWAADQIGLAHILEEVEAAHKAGGVGSEPAPLLIELAGTGKTFAAWRRH</sequence>
<dbReference type="InterPro" id="IPR008927">
    <property type="entry name" value="6-PGluconate_DH-like_C_sf"/>
</dbReference>
<comment type="catalytic activity">
    <reaction evidence="13">
        <text>a (3S)-3-hydroxyacyl-CoA + NAD(+) = a 3-oxoacyl-CoA + NADH + H(+)</text>
        <dbReference type="Rhea" id="RHEA:22432"/>
        <dbReference type="ChEBI" id="CHEBI:15378"/>
        <dbReference type="ChEBI" id="CHEBI:57318"/>
        <dbReference type="ChEBI" id="CHEBI:57540"/>
        <dbReference type="ChEBI" id="CHEBI:57945"/>
        <dbReference type="ChEBI" id="CHEBI:90726"/>
        <dbReference type="EC" id="1.1.1.35"/>
    </reaction>
</comment>
<comment type="similarity">
    <text evidence="3">In the N-terminal section; belongs to the enoyl-CoA hydratase/isomerase family.</text>
</comment>
<dbReference type="Gene3D" id="3.90.226.10">
    <property type="entry name" value="2-enoyl-CoA Hydratase, Chain A, domain 1"/>
    <property type="match status" value="1"/>
</dbReference>
<dbReference type="InterPro" id="IPR029045">
    <property type="entry name" value="ClpP/crotonase-like_dom_sf"/>
</dbReference>
<dbReference type="Proteomes" id="UP000241247">
    <property type="component" value="Unassembled WGS sequence"/>
</dbReference>
<dbReference type="GO" id="GO:0003857">
    <property type="term" value="F:(3S)-3-hydroxyacyl-CoA dehydrogenase (NAD+) activity"/>
    <property type="evidence" value="ECO:0007669"/>
    <property type="project" value="UniProtKB-EC"/>
</dbReference>
<feature type="domain" description="3-hydroxyacyl-CoA dehydrogenase C-terminal" evidence="15">
    <location>
        <begin position="472"/>
        <end position="565"/>
    </location>
</feature>
<comment type="subcellular location">
    <subcellularLocation>
        <location evidence="1">Peroxisome</location>
    </subcellularLocation>
</comment>
<dbReference type="EMBL" id="PZZZ01000003">
    <property type="protein sequence ID" value="PTM96082.1"/>
    <property type="molecule type" value="Genomic_DNA"/>
</dbReference>
<dbReference type="GO" id="GO:0070403">
    <property type="term" value="F:NAD+ binding"/>
    <property type="evidence" value="ECO:0007669"/>
    <property type="project" value="InterPro"/>
</dbReference>
<dbReference type="PANTHER" id="PTHR23309:SF51">
    <property type="entry name" value="3-HYDROXYACYL-COA DEHYDROGENASE-RELATED"/>
    <property type="match status" value="1"/>
</dbReference>
<accession>A0A2T5BAR9</accession>
<dbReference type="GO" id="GO:0016853">
    <property type="term" value="F:isomerase activity"/>
    <property type="evidence" value="ECO:0007669"/>
    <property type="project" value="UniProtKB-KW"/>
</dbReference>
<keyword evidence="7" id="KW-0520">NAD</keyword>
<protein>
    <submittedName>
        <fullName evidence="17">3-hydroxyacyl-CoA dehydrogenase</fullName>
    </submittedName>
</protein>
<keyword evidence="5" id="KW-0442">Lipid degradation</keyword>
<evidence type="ECO:0000256" key="3">
    <source>
        <dbReference type="ARBA" id="ARBA00008750"/>
    </source>
</evidence>
<feature type="domain" description="3-hydroxyacyl-CoA dehydrogenase NAD binding" evidence="16">
    <location>
        <begin position="291"/>
        <end position="469"/>
    </location>
</feature>
<evidence type="ECO:0000313" key="18">
    <source>
        <dbReference type="Proteomes" id="UP000241247"/>
    </source>
</evidence>
<dbReference type="PROSITE" id="PS00166">
    <property type="entry name" value="ENOYL_COA_HYDRATASE"/>
    <property type="match status" value="1"/>
</dbReference>
<evidence type="ECO:0000256" key="11">
    <source>
        <dbReference type="ARBA" id="ARBA00023239"/>
    </source>
</evidence>
<evidence type="ECO:0000256" key="9">
    <source>
        <dbReference type="ARBA" id="ARBA00023140"/>
    </source>
</evidence>
<dbReference type="Pfam" id="PF00725">
    <property type="entry name" value="3HCDH"/>
    <property type="match status" value="1"/>
</dbReference>
<dbReference type="Gene3D" id="3.40.50.720">
    <property type="entry name" value="NAD(P)-binding Rossmann-like Domain"/>
    <property type="match status" value="1"/>
</dbReference>
<comment type="caution">
    <text evidence="17">The sequence shown here is derived from an EMBL/GenBank/DDBJ whole genome shotgun (WGS) entry which is preliminary data.</text>
</comment>
<evidence type="ECO:0000256" key="10">
    <source>
        <dbReference type="ARBA" id="ARBA00023235"/>
    </source>
</evidence>
<evidence type="ECO:0000256" key="5">
    <source>
        <dbReference type="ARBA" id="ARBA00022963"/>
    </source>
</evidence>
<evidence type="ECO:0000256" key="14">
    <source>
        <dbReference type="RuleBase" id="RU003707"/>
    </source>
</evidence>
<dbReference type="RefSeq" id="WP_108002176.1">
    <property type="nucleotide sequence ID" value="NZ_JBHEEX010000009.1"/>
</dbReference>
<dbReference type="FunFam" id="1.10.1040.50:FF:000006">
    <property type="entry name" value="Peroxisomal bifunctional enzyme"/>
    <property type="match status" value="1"/>
</dbReference>
<keyword evidence="18" id="KW-1185">Reference proteome</keyword>
<organism evidence="17 18">
    <name type="scientific">Mycoplana dimorpha</name>
    <dbReference type="NCBI Taxonomy" id="28320"/>
    <lineage>
        <taxon>Bacteria</taxon>
        <taxon>Pseudomonadati</taxon>
        <taxon>Pseudomonadota</taxon>
        <taxon>Alphaproteobacteria</taxon>
        <taxon>Hyphomicrobiales</taxon>
        <taxon>Rhizobiaceae</taxon>
        <taxon>Mycoplana</taxon>
    </lineage>
</organism>
<dbReference type="InterPro" id="IPR006108">
    <property type="entry name" value="3HC_DH_C"/>
</dbReference>
<dbReference type="SUPFAM" id="SSF48179">
    <property type="entry name" value="6-phosphogluconate dehydrogenase C-terminal domain-like"/>
    <property type="match status" value="2"/>
</dbReference>
<dbReference type="OrthoDB" id="9771883at2"/>
<dbReference type="FunFam" id="3.40.50.720:FF:000009">
    <property type="entry name" value="Fatty oxidation complex, alpha subunit"/>
    <property type="match status" value="1"/>
</dbReference>
<dbReference type="InterPro" id="IPR036291">
    <property type="entry name" value="NAD(P)-bd_dom_sf"/>
</dbReference>
<dbReference type="Pfam" id="PF02737">
    <property type="entry name" value="3HCDH_N"/>
    <property type="match status" value="1"/>
</dbReference>
<evidence type="ECO:0000259" key="15">
    <source>
        <dbReference type="Pfam" id="PF00725"/>
    </source>
</evidence>
<evidence type="ECO:0000256" key="13">
    <source>
        <dbReference type="ARBA" id="ARBA00049556"/>
    </source>
</evidence>
<reference evidence="17 18" key="1">
    <citation type="submission" date="2018-04" db="EMBL/GenBank/DDBJ databases">
        <title>Genomic Encyclopedia of Type Strains, Phase IV (KMG-IV): sequencing the most valuable type-strain genomes for metagenomic binning, comparative biology and taxonomic classification.</title>
        <authorList>
            <person name="Goeker M."/>
        </authorList>
    </citation>
    <scope>NUCLEOTIDE SEQUENCE [LARGE SCALE GENOMIC DNA]</scope>
    <source>
        <strain evidence="17 18">DSM 7138</strain>
    </source>
</reference>
<proteinExistence type="inferred from homology"/>
<name>A0A2T5BAR9_MYCDI</name>
<dbReference type="SUPFAM" id="SSF51735">
    <property type="entry name" value="NAD(P)-binding Rossmann-fold domains"/>
    <property type="match status" value="1"/>
</dbReference>
<dbReference type="InterPro" id="IPR006176">
    <property type="entry name" value="3-OHacyl-CoA_DH_NAD-bd"/>
</dbReference>
<evidence type="ECO:0000256" key="7">
    <source>
        <dbReference type="ARBA" id="ARBA00023027"/>
    </source>
</evidence>
<gene>
    <name evidence="17" type="ORF">C7449_10395</name>
</gene>
<evidence type="ECO:0000256" key="4">
    <source>
        <dbReference type="ARBA" id="ARBA00022832"/>
    </source>
</evidence>
<evidence type="ECO:0000259" key="16">
    <source>
        <dbReference type="Pfam" id="PF02737"/>
    </source>
</evidence>
<dbReference type="GO" id="GO:0006635">
    <property type="term" value="P:fatty acid beta-oxidation"/>
    <property type="evidence" value="ECO:0007669"/>
    <property type="project" value="UniProtKB-UniPathway"/>
</dbReference>
<evidence type="ECO:0000256" key="2">
    <source>
        <dbReference type="ARBA" id="ARBA00005005"/>
    </source>
</evidence>
<evidence type="ECO:0000256" key="12">
    <source>
        <dbReference type="ARBA" id="ARBA00023268"/>
    </source>
</evidence>
<keyword evidence="6" id="KW-0560">Oxidoreductase</keyword>
<dbReference type="PANTHER" id="PTHR23309">
    <property type="entry name" value="3-HYDROXYACYL-COA DEHYROGENASE"/>
    <property type="match status" value="1"/>
</dbReference>
<comment type="pathway">
    <text evidence="2">Lipid metabolism; fatty acid beta-oxidation.</text>
</comment>
<dbReference type="AlphaFoldDB" id="A0A2T5BAR9"/>
<evidence type="ECO:0000256" key="6">
    <source>
        <dbReference type="ARBA" id="ARBA00023002"/>
    </source>
</evidence>
<dbReference type="SUPFAM" id="SSF52096">
    <property type="entry name" value="ClpP/crotonase"/>
    <property type="match status" value="1"/>
</dbReference>
<dbReference type="GO" id="GO:0004300">
    <property type="term" value="F:enoyl-CoA hydratase activity"/>
    <property type="evidence" value="ECO:0007669"/>
    <property type="project" value="UniProtKB-ARBA"/>
</dbReference>